<feature type="compositionally biased region" description="Basic and acidic residues" evidence="1">
    <location>
        <begin position="10"/>
        <end position="21"/>
    </location>
</feature>
<dbReference type="EMBL" id="HBIW01020448">
    <property type="protein sequence ID" value="CAE0702150.1"/>
    <property type="molecule type" value="Transcribed_RNA"/>
</dbReference>
<dbReference type="SUPFAM" id="SSF51182">
    <property type="entry name" value="RmlC-like cupins"/>
    <property type="match status" value="1"/>
</dbReference>
<dbReference type="InterPro" id="IPR011051">
    <property type="entry name" value="RmlC_Cupin_sf"/>
</dbReference>
<dbReference type="OrthoDB" id="188213at2759"/>
<dbReference type="EMBL" id="CAKKNE010000001">
    <property type="protein sequence ID" value="CAH0364725.1"/>
    <property type="molecule type" value="Genomic_DNA"/>
</dbReference>
<gene>
    <name evidence="2" type="ORF">PCAL00307_LOCUS17595</name>
    <name evidence="3" type="ORF">PECAL_1P11040</name>
</gene>
<dbReference type="AlphaFoldDB" id="A0A7S4EBK0"/>
<evidence type="ECO:0000313" key="2">
    <source>
        <dbReference type="EMBL" id="CAE0702150.1"/>
    </source>
</evidence>
<feature type="region of interest" description="Disordered" evidence="1">
    <location>
        <begin position="1"/>
        <end position="55"/>
    </location>
</feature>
<organism evidence="2">
    <name type="scientific">Pelagomonas calceolata</name>
    <dbReference type="NCBI Taxonomy" id="35677"/>
    <lineage>
        <taxon>Eukaryota</taxon>
        <taxon>Sar</taxon>
        <taxon>Stramenopiles</taxon>
        <taxon>Ochrophyta</taxon>
        <taxon>Pelagophyceae</taxon>
        <taxon>Pelagomonadales</taxon>
        <taxon>Pelagomonadaceae</taxon>
        <taxon>Pelagomonas</taxon>
    </lineage>
</organism>
<dbReference type="GO" id="GO:0051213">
    <property type="term" value="F:dioxygenase activity"/>
    <property type="evidence" value="ECO:0007669"/>
    <property type="project" value="InterPro"/>
</dbReference>
<feature type="region of interest" description="Disordered" evidence="1">
    <location>
        <begin position="102"/>
        <end position="122"/>
    </location>
</feature>
<evidence type="ECO:0000256" key="1">
    <source>
        <dbReference type="SAM" id="MobiDB-lite"/>
    </source>
</evidence>
<evidence type="ECO:0000313" key="3">
    <source>
        <dbReference type="EMBL" id="CAH0364725.1"/>
    </source>
</evidence>
<name>A0A7S4EBK0_9STRA</name>
<dbReference type="InterPro" id="IPR047183">
    <property type="entry name" value="GDO-like"/>
</dbReference>
<sequence length="488" mass="53688">MSISPTGRSNPERHHPTDEQRLASLQSEFGVSPPGSLRGDGSDDDIMQPLPQRPSTTLLQVQDALRDALPESPDMIRARHDALAAKIRLDQLSERRPRCVSHSSAMDDSSHSCAQVSMDESRTRFDKVQEEEPDSWEGAARIYEYGSAANPELPKVPVVVHPASLHESGATRVIPFDLSELLGGQGPCTSPNLMASYIRIITGESITTQAKATSQAYYVIRGSGSTSSEHGVVKWATGDLFVVPKTEGQLHHTCSAAEAHNGAALYWIHDQPLLDYLGVKPDEVKFPPALFTRSKLLETVEEIRHGPGMEHANRLGVLLGNASTEKTTKTLTHVMWSLLNSIGPHTVQKPHRHNSVALDMAVAAPWPHGKVYTLMGRELDANGNVVDPIRVDWADGSVFVTPPGWWHSHHNESDATAWVLPIQDAGLYTHQRTLDIRFADDEIALHREGRIRGTAFNITNKQYLEVVSTHQAQLDAADNDVPNFNYGL</sequence>
<dbReference type="PANTHER" id="PTHR41517">
    <property type="entry name" value="1,2-DIOXYGENASE PROTEIN-RELATED"/>
    <property type="match status" value="1"/>
</dbReference>
<dbReference type="PANTHER" id="PTHR41517:SF1">
    <property type="entry name" value="CUPIN"/>
    <property type="match status" value="1"/>
</dbReference>
<keyword evidence="4" id="KW-1185">Reference proteome</keyword>
<dbReference type="InterPro" id="IPR014710">
    <property type="entry name" value="RmlC-like_jellyroll"/>
</dbReference>
<accession>A0A7S4EBK0</accession>
<reference evidence="3" key="2">
    <citation type="submission" date="2021-11" db="EMBL/GenBank/DDBJ databases">
        <authorList>
            <consortium name="Genoscope - CEA"/>
            <person name="William W."/>
        </authorList>
    </citation>
    <scope>NUCLEOTIDE SEQUENCE</scope>
</reference>
<reference evidence="2" key="1">
    <citation type="submission" date="2021-01" db="EMBL/GenBank/DDBJ databases">
        <authorList>
            <person name="Corre E."/>
            <person name="Pelletier E."/>
            <person name="Niang G."/>
            <person name="Scheremetjew M."/>
            <person name="Finn R."/>
            <person name="Kale V."/>
            <person name="Holt S."/>
            <person name="Cochrane G."/>
            <person name="Meng A."/>
            <person name="Brown T."/>
            <person name="Cohen L."/>
        </authorList>
    </citation>
    <scope>NUCLEOTIDE SEQUENCE</scope>
    <source>
        <strain evidence="2">CCMP1756</strain>
    </source>
</reference>
<dbReference type="Proteomes" id="UP000789595">
    <property type="component" value="Unassembled WGS sequence"/>
</dbReference>
<proteinExistence type="predicted"/>
<evidence type="ECO:0000313" key="4">
    <source>
        <dbReference type="Proteomes" id="UP000789595"/>
    </source>
</evidence>
<protein>
    <submittedName>
        <fullName evidence="2">Uncharacterized protein</fullName>
    </submittedName>
</protein>
<dbReference type="Gene3D" id="2.60.120.10">
    <property type="entry name" value="Jelly Rolls"/>
    <property type="match status" value="2"/>
</dbReference>